<dbReference type="EC" id="6.3.5.4" evidence="3"/>
<keyword evidence="7" id="KW-0315">Glutamine amidotransferase</keyword>
<dbReference type="PANTHER" id="PTHR43284:SF1">
    <property type="entry name" value="ASPARAGINE SYNTHETASE"/>
    <property type="match status" value="1"/>
</dbReference>
<gene>
    <name evidence="10" type="primary">asnB</name>
    <name evidence="10" type="ORF">QYB97_04460</name>
</gene>
<dbReference type="CDD" id="cd01991">
    <property type="entry name" value="Asn_synthase_B_C"/>
    <property type="match status" value="1"/>
</dbReference>
<comment type="catalytic activity">
    <reaction evidence="8">
        <text>L-aspartate + L-glutamine + ATP + H2O = L-asparagine + L-glutamate + AMP + diphosphate + H(+)</text>
        <dbReference type="Rhea" id="RHEA:12228"/>
        <dbReference type="ChEBI" id="CHEBI:15377"/>
        <dbReference type="ChEBI" id="CHEBI:15378"/>
        <dbReference type="ChEBI" id="CHEBI:29985"/>
        <dbReference type="ChEBI" id="CHEBI:29991"/>
        <dbReference type="ChEBI" id="CHEBI:30616"/>
        <dbReference type="ChEBI" id="CHEBI:33019"/>
        <dbReference type="ChEBI" id="CHEBI:58048"/>
        <dbReference type="ChEBI" id="CHEBI:58359"/>
        <dbReference type="ChEBI" id="CHEBI:456215"/>
        <dbReference type="EC" id="6.3.5.4"/>
    </reaction>
</comment>
<dbReference type="CDD" id="cd00712">
    <property type="entry name" value="AsnB"/>
    <property type="match status" value="1"/>
</dbReference>
<keyword evidence="10" id="KW-0436">Ligase</keyword>
<comment type="pathway">
    <text evidence="1">Amino-acid biosynthesis; L-asparagine biosynthesis; L-asparagine from L-aspartate (L-Gln route): step 1/1.</text>
</comment>
<dbReference type="PIRSF" id="PIRSF001589">
    <property type="entry name" value="Asn_synthetase_glu-h"/>
    <property type="match status" value="1"/>
</dbReference>
<evidence type="ECO:0000313" key="11">
    <source>
        <dbReference type="Proteomes" id="UP001172721"/>
    </source>
</evidence>
<dbReference type="EMBL" id="JAUHTR010000001">
    <property type="protein sequence ID" value="MDN4523711.1"/>
    <property type="molecule type" value="Genomic_DNA"/>
</dbReference>
<dbReference type="Pfam" id="PF13537">
    <property type="entry name" value="GATase_7"/>
    <property type="match status" value="1"/>
</dbReference>
<keyword evidence="6" id="KW-0028">Amino-acid biosynthesis</keyword>
<evidence type="ECO:0000256" key="3">
    <source>
        <dbReference type="ARBA" id="ARBA00012737"/>
    </source>
</evidence>
<sequence length="629" mass="71856">MAGENSLVRERVIMVCGITGWIDWQRNISQENKTLIKMAATLSKRGPDALNVWSQTHAGFGHARLAVVDLEGGAQPMTREAEERVCTICYNGELYNTEDLRKELLKKGYRFEGHSDTEVLLISYMEWGEACVDHFNGIFAFAIWDAKRETLFMARDRLGVKPLFYSLSGGRLLFGSELKAILAHPEVKAEVEREGLQEVFGLGPSRTPGHGVFKGINELRPGHALKFDRSGEKIWRYWNVKSEKHPHSLDETVAHVKELVTDAVERQLVADVPVCTFLSGGLDSSAISAIAANHFKRENRGPLHTFSIDYVDNDKYFKASDFQPNADGPWIEKMVEATGSVHHNCIIDTDLLVNHLKEAVMVRDLPGMADVDSSLIWFCRLIKEQSTVALSGECADEIFGGYPWFHKPEVMNRPLFPWMSSTAERENLLQDHWKNRLNLSSYVKQRFEESLKEMPRLEGESGVEAKRREIFYLNMIWFMTTLLDRKDRMSMGASLEVRVPFADHRIVEYAWNIPWEMKMLQGREKGLLRKALEGLLPEDVLYRKKSPYPKTHNPNYTQSVKEWLQSIIDLPSSPLLELLKKEKIQDIIDSNGEAFKVPWFGQLMTGPQLMAHLAQIDTWLGTYNINILD</sequence>
<keyword evidence="4" id="KW-0547">Nucleotide-binding</keyword>
<dbReference type="SUPFAM" id="SSF52402">
    <property type="entry name" value="Adenine nucleotide alpha hydrolases-like"/>
    <property type="match status" value="1"/>
</dbReference>
<dbReference type="Pfam" id="PF00733">
    <property type="entry name" value="Asn_synthase"/>
    <property type="match status" value="1"/>
</dbReference>
<dbReference type="InterPro" id="IPR001962">
    <property type="entry name" value="Asn_synthase"/>
</dbReference>
<accession>A0ABT8HSI8</accession>
<dbReference type="PANTHER" id="PTHR43284">
    <property type="entry name" value="ASPARAGINE SYNTHETASE (GLUTAMINE-HYDROLYZING)"/>
    <property type="match status" value="1"/>
</dbReference>
<evidence type="ECO:0000256" key="1">
    <source>
        <dbReference type="ARBA" id="ARBA00005187"/>
    </source>
</evidence>
<dbReference type="Gene3D" id="3.40.50.620">
    <property type="entry name" value="HUPs"/>
    <property type="match status" value="1"/>
</dbReference>
<reference evidence="10" key="1">
    <citation type="submission" date="2023-07" db="EMBL/GenBank/DDBJ databases">
        <title>Fictibacillus sp. isolated from freshwater pond.</title>
        <authorList>
            <person name="Kirdat K."/>
            <person name="Bhat A."/>
            <person name="Mourya A."/>
            <person name="Yadav A."/>
        </authorList>
    </citation>
    <scope>NUCLEOTIDE SEQUENCE</scope>
    <source>
        <strain evidence="10">NE201</strain>
    </source>
</reference>
<dbReference type="Proteomes" id="UP001172721">
    <property type="component" value="Unassembled WGS sequence"/>
</dbReference>
<comment type="caution">
    <text evidence="10">The sequence shown here is derived from an EMBL/GenBank/DDBJ whole genome shotgun (WGS) entry which is preliminary data.</text>
</comment>
<evidence type="ECO:0000256" key="6">
    <source>
        <dbReference type="ARBA" id="ARBA00022888"/>
    </source>
</evidence>
<organism evidence="10 11">
    <name type="scientific">Fictibacillus fluitans</name>
    <dbReference type="NCBI Taxonomy" id="3058422"/>
    <lineage>
        <taxon>Bacteria</taxon>
        <taxon>Bacillati</taxon>
        <taxon>Bacillota</taxon>
        <taxon>Bacilli</taxon>
        <taxon>Bacillales</taxon>
        <taxon>Fictibacillaceae</taxon>
        <taxon>Fictibacillus</taxon>
    </lineage>
</organism>
<dbReference type="GO" id="GO:0004066">
    <property type="term" value="F:asparagine synthase (glutamine-hydrolyzing) activity"/>
    <property type="evidence" value="ECO:0007669"/>
    <property type="project" value="UniProtKB-EC"/>
</dbReference>
<proteinExistence type="inferred from homology"/>
<evidence type="ECO:0000256" key="4">
    <source>
        <dbReference type="ARBA" id="ARBA00022741"/>
    </source>
</evidence>
<keyword evidence="5" id="KW-0067">ATP-binding</keyword>
<dbReference type="InterPro" id="IPR017932">
    <property type="entry name" value="GATase_2_dom"/>
</dbReference>
<protein>
    <recommendedName>
        <fullName evidence="3">asparagine synthase (glutamine-hydrolyzing)</fullName>
        <ecNumber evidence="3">6.3.5.4</ecNumber>
    </recommendedName>
</protein>
<dbReference type="SUPFAM" id="SSF56235">
    <property type="entry name" value="N-terminal nucleophile aminohydrolases (Ntn hydrolases)"/>
    <property type="match status" value="1"/>
</dbReference>
<dbReference type="RefSeq" id="WP_301164723.1">
    <property type="nucleotide sequence ID" value="NZ_JAUHTR010000001.1"/>
</dbReference>
<keyword evidence="6" id="KW-0061">Asparagine biosynthesis</keyword>
<comment type="similarity">
    <text evidence="2">Belongs to the asparagine synthetase family.</text>
</comment>
<evidence type="ECO:0000256" key="5">
    <source>
        <dbReference type="ARBA" id="ARBA00022840"/>
    </source>
</evidence>
<dbReference type="InterPro" id="IPR033738">
    <property type="entry name" value="AsnB_N"/>
</dbReference>
<evidence type="ECO:0000259" key="9">
    <source>
        <dbReference type="PROSITE" id="PS51278"/>
    </source>
</evidence>
<dbReference type="InterPro" id="IPR014729">
    <property type="entry name" value="Rossmann-like_a/b/a_fold"/>
</dbReference>
<evidence type="ECO:0000256" key="2">
    <source>
        <dbReference type="ARBA" id="ARBA00005752"/>
    </source>
</evidence>
<evidence type="ECO:0000313" key="10">
    <source>
        <dbReference type="EMBL" id="MDN4523711.1"/>
    </source>
</evidence>
<dbReference type="PROSITE" id="PS51278">
    <property type="entry name" value="GATASE_TYPE_2"/>
    <property type="match status" value="1"/>
</dbReference>
<dbReference type="InterPro" id="IPR051786">
    <property type="entry name" value="ASN_synthetase/amidase"/>
</dbReference>
<dbReference type="NCBIfam" id="TIGR01536">
    <property type="entry name" value="asn_synth_AEB"/>
    <property type="match status" value="1"/>
</dbReference>
<dbReference type="InterPro" id="IPR006426">
    <property type="entry name" value="Asn_synth_AEB"/>
</dbReference>
<feature type="domain" description="Glutamine amidotransferase type-2" evidence="9">
    <location>
        <begin position="16"/>
        <end position="230"/>
    </location>
</feature>
<keyword evidence="11" id="KW-1185">Reference proteome</keyword>
<evidence type="ECO:0000256" key="7">
    <source>
        <dbReference type="ARBA" id="ARBA00022962"/>
    </source>
</evidence>
<dbReference type="InterPro" id="IPR029055">
    <property type="entry name" value="Ntn_hydrolases_N"/>
</dbReference>
<name>A0ABT8HSI8_9BACL</name>
<dbReference type="Gene3D" id="3.60.20.10">
    <property type="entry name" value="Glutamine Phosphoribosylpyrophosphate, subunit 1, domain 1"/>
    <property type="match status" value="1"/>
</dbReference>
<evidence type="ECO:0000256" key="8">
    <source>
        <dbReference type="ARBA" id="ARBA00048741"/>
    </source>
</evidence>